<evidence type="ECO:0000256" key="1">
    <source>
        <dbReference type="SAM" id="MobiDB-lite"/>
    </source>
</evidence>
<proteinExistence type="predicted"/>
<name>A0A0E9TT48_ANGAN</name>
<sequence length="28" mass="3306">MTTENNYLQRGESVSVRHSSKQFISRHI</sequence>
<feature type="region of interest" description="Disordered" evidence="1">
    <location>
        <begin position="1"/>
        <end position="28"/>
    </location>
</feature>
<reference evidence="2" key="2">
    <citation type="journal article" date="2015" name="Fish Shellfish Immunol.">
        <title>Early steps in the European eel (Anguilla anguilla)-Vibrio vulnificus interaction in the gills: Role of the RtxA13 toxin.</title>
        <authorList>
            <person name="Callol A."/>
            <person name="Pajuelo D."/>
            <person name="Ebbesson L."/>
            <person name="Teles M."/>
            <person name="MacKenzie S."/>
            <person name="Amaro C."/>
        </authorList>
    </citation>
    <scope>NUCLEOTIDE SEQUENCE</scope>
</reference>
<reference evidence="2" key="1">
    <citation type="submission" date="2014-11" db="EMBL/GenBank/DDBJ databases">
        <authorList>
            <person name="Amaro Gonzalez C."/>
        </authorList>
    </citation>
    <scope>NUCLEOTIDE SEQUENCE</scope>
</reference>
<dbReference type="EMBL" id="GBXM01051723">
    <property type="protein sequence ID" value="JAH56854.1"/>
    <property type="molecule type" value="Transcribed_RNA"/>
</dbReference>
<dbReference type="AlphaFoldDB" id="A0A0E9TT48"/>
<feature type="compositionally biased region" description="Basic residues" evidence="1">
    <location>
        <begin position="18"/>
        <end position="28"/>
    </location>
</feature>
<evidence type="ECO:0000313" key="2">
    <source>
        <dbReference type="EMBL" id="JAH56854.1"/>
    </source>
</evidence>
<organism evidence="2">
    <name type="scientific">Anguilla anguilla</name>
    <name type="common">European freshwater eel</name>
    <name type="synonym">Muraena anguilla</name>
    <dbReference type="NCBI Taxonomy" id="7936"/>
    <lineage>
        <taxon>Eukaryota</taxon>
        <taxon>Metazoa</taxon>
        <taxon>Chordata</taxon>
        <taxon>Craniata</taxon>
        <taxon>Vertebrata</taxon>
        <taxon>Euteleostomi</taxon>
        <taxon>Actinopterygii</taxon>
        <taxon>Neopterygii</taxon>
        <taxon>Teleostei</taxon>
        <taxon>Anguilliformes</taxon>
        <taxon>Anguillidae</taxon>
        <taxon>Anguilla</taxon>
    </lineage>
</organism>
<accession>A0A0E9TT48</accession>
<protein>
    <submittedName>
        <fullName evidence="2">Uncharacterized protein</fullName>
    </submittedName>
</protein>